<evidence type="ECO:0000256" key="8">
    <source>
        <dbReference type="ARBA" id="ARBA00023014"/>
    </source>
</evidence>
<dbReference type="Gene3D" id="2.40.30.10">
    <property type="entry name" value="Translation factors"/>
    <property type="match status" value="1"/>
</dbReference>
<organism evidence="12 13">
    <name type="scientific">Streptomyces flavofungini</name>
    <dbReference type="NCBI Taxonomy" id="68200"/>
    <lineage>
        <taxon>Bacteria</taxon>
        <taxon>Bacillati</taxon>
        <taxon>Actinomycetota</taxon>
        <taxon>Actinomycetes</taxon>
        <taxon>Kitasatosporales</taxon>
        <taxon>Streptomycetaceae</taxon>
        <taxon>Streptomyces</taxon>
    </lineage>
</organism>
<keyword evidence="13" id="KW-1185">Reference proteome</keyword>
<dbReference type="Proteomes" id="UP000634780">
    <property type="component" value="Unassembled WGS sequence"/>
</dbReference>
<keyword evidence="5" id="KW-0274">FAD</keyword>
<dbReference type="InterPro" id="IPR017938">
    <property type="entry name" value="Riboflavin_synthase-like_b-brl"/>
</dbReference>
<gene>
    <name evidence="12" type="ORF">JGB26_24775</name>
</gene>
<evidence type="ECO:0000259" key="11">
    <source>
        <dbReference type="PROSITE" id="PS51384"/>
    </source>
</evidence>
<keyword evidence="2" id="KW-0285">Flavoprotein</keyword>
<feature type="domain" description="2Fe-2S ferredoxin-type" evidence="10">
    <location>
        <begin position="325"/>
        <end position="407"/>
    </location>
</feature>
<comment type="caution">
    <text evidence="12">The sequence shown here is derived from an EMBL/GenBank/DDBJ whole genome shotgun (WGS) entry which is preliminary data.</text>
</comment>
<comment type="cofactor">
    <cofactor evidence="1">
        <name>FAD</name>
        <dbReference type="ChEBI" id="CHEBI:57692"/>
    </cofactor>
</comment>
<feature type="region of interest" description="Disordered" evidence="9">
    <location>
        <begin position="270"/>
        <end position="289"/>
    </location>
</feature>
<dbReference type="InterPro" id="IPR036010">
    <property type="entry name" value="2Fe-2S_ferredoxin-like_sf"/>
</dbReference>
<keyword evidence="3" id="KW-0001">2Fe-2S</keyword>
<dbReference type="InterPro" id="IPR008333">
    <property type="entry name" value="Cbr1-like_FAD-bd_dom"/>
</dbReference>
<evidence type="ECO:0000256" key="6">
    <source>
        <dbReference type="ARBA" id="ARBA00023002"/>
    </source>
</evidence>
<evidence type="ECO:0000256" key="5">
    <source>
        <dbReference type="ARBA" id="ARBA00022827"/>
    </source>
</evidence>
<dbReference type="Pfam" id="PF00111">
    <property type="entry name" value="Fer2"/>
    <property type="match status" value="1"/>
</dbReference>
<evidence type="ECO:0000256" key="7">
    <source>
        <dbReference type="ARBA" id="ARBA00023004"/>
    </source>
</evidence>
<dbReference type="SUPFAM" id="SSF52343">
    <property type="entry name" value="Ferredoxin reductase-like, C-terminal NADP-linked domain"/>
    <property type="match status" value="1"/>
</dbReference>
<dbReference type="CDD" id="cd06216">
    <property type="entry name" value="FNR_iron_sulfur_binding_2"/>
    <property type="match status" value="1"/>
</dbReference>
<protein>
    <submittedName>
        <fullName evidence="12">Ferredoxin reductase</fullName>
    </submittedName>
</protein>
<evidence type="ECO:0000259" key="10">
    <source>
        <dbReference type="PROSITE" id="PS51085"/>
    </source>
</evidence>
<keyword evidence="8" id="KW-0411">Iron-sulfur</keyword>
<dbReference type="InterPro" id="IPR012675">
    <property type="entry name" value="Beta-grasp_dom_sf"/>
</dbReference>
<dbReference type="Pfam" id="PF00175">
    <property type="entry name" value="NAD_binding_1"/>
    <property type="match status" value="1"/>
</dbReference>
<evidence type="ECO:0000256" key="3">
    <source>
        <dbReference type="ARBA" id="ARBA00022714"/>
    </source>
</evidence>
<keyword evidence="4" id="KW-0479">Metal-binding</keyword>
<accession>A0ABS0XAQ0</accession>
<dbReference type="SUPFAM" id="SSF63380">
    <property type="entry name" value="Riboflavin synthase domain-like"/>
    <property type="match status" value="1"/>
</dbReference>
<keyword evidence="7" id="KW-0408">Iron</keyword>
<reference evidence="12 13" key="1">
    <citation type="submission" date="2020-12" db="EMBL/GenBank/DDBJ databases">
        <title>Streptomyces typhae sp. nov., a novel endophytic actinomycete isolated from the root of cattail pollen (Typha angustifolia L.).</title>
        <authorList>
            <person name="Peng C."/>
            <person name="Liu C."/>
        </authorList>
    </citation>
    <scope>NUCLEOTIDE SEQUENCE [LARGE SCALE GENOMIC DNA]</scope>
    <source>
        <strain evidence="12 13">JCM 4753</strain>
    </source>
</reference>
<keyword evidence="6" id="KW-0560">Oxidoreductase</keyword>
<evidence type="ECO:0000256" key="2">
    <source>
        <dbReference type="ARBA" id="ARBA00022630"/>
    </source>
</evidence>
<evidence type="ECO:0000256" key="1">
    <source>
        <dbReference type="ARBA" id="ARBA00001974"/>
    </source>
</evidence>
<dbReference type="Gene3D" id="3.40.50.80">
    <property type="entry name" value="Nucleotide-binding domain of ferredoxin-NADP reductase (FNR) module"/>
    <property type="match status" value="1"/>
</dbReference>
<dbReference type="InterPro" id="IPR001433">
    <property type="entry name" value="OxRdtase_FAD/NAD-bd"/>
</dbReference>
<dbReference type="PRINTS" id="PR00410">
    <property type="entry name" value="PHEHYDRXLASE"/>
</dbReference>
<proteinExistence type="predicted"/>
<dbReference type="SUPFAM" id="SSF54292">
    <property type="entry name" value="2Fe-2S ferredoxin-like"/>
    <property type="match status" value="1"/>
</dbReference>
<dbReference type="PROSITE" id="PS51384">
    <property type="entry name" value="FAD_FR"/>
    <property type="match status" value="1"/>
</dbReference>
<dbReference type="PROSITE" id="PS51085">
    <property type="entry name" value="2FE2S_FER_2"/>
    <property type="match status" value="1"/>
</dbReference>
<feature type="compositionally biased region" description="Basic and acidic residues" evidence="9">
    <location>
        <begin position="270"/>
        <end position="281"/>
    </location>
</feature>
<evidence type="ECO:0000313" key="12">
    <source>
        <dbReference type="EMBL" id="MBJ3810287.1"/>
    </source>
</evidence>
<dbReference type="InterPro" id="IPR001041">
    <property type="entry name" value="2Fe-2S_ferredoxin-type"/>
</dbReference>
<dbReference type="PANTHER" id="PTHR47354:SF6">
    <property type="entry name" value="NADH OXIDOREDUCTASE HCR"/>
    <property type="match status" value="1"/>
</dbReference>
<feature type="domain" description="FAD-binding FR-type" evidence="11">
    <location>
        <begin position="53"/>
        <end position="157"/>
    </location>
</feature>
<dbReference type="Gene3D" id="3.10.20.30">
    <property type="match status" value="1"/>
</dbReference>
<dbReference type="EMBL" id="JAEKOZ010000016">
    <property type="protein sequence ID" value="MBJ3810287.1"/>
    <property type="molecule type" value="Genomic_DNA"/>
</dbReference>
<sequence>MPAFSPHPPSPPWGLPGRVGRRLLSVLGTLTAPLTTPLSPDDYLGLVDPLLCARHPAGVVTAVRPETADAATLVIRPGLGWRGGHRAGQFLPVGVELDGVRHWRTYSLTSAADAPGREVTITVKADPRGKVSPHLVHRTPPGTLLRLGPAQGEFVLPAPGATPDRLLFVTAGSGVTPVMGMLRTLVRRPGPGPDVVLLHSAPAPDECLFHAELGHLAHEVPWLRLHLRYTRTAGRITGRDIDLLCPDWRSRETWACGPEGLLDVLREHGEAGRPRAERPAGEHPGGAEGPCVRRLHVERFRLAAPAALPSATPLGPVAANDGAGGRVRFARSGVEVESAASVPLLEAGERAGLPMPYGCRRGICFGCLVPLVSGRVRDLRTGEVRDGDGELIQTCVQSAAGPVVLDR</sequence>
<dbReference type="Pfam" id="PF00970">
    <property type="entry name" value="FAD_binding_6"/>
    <property type="match status" value="1"/>
</dbReference>
<dbReference type="InterPro" id="IPR050415">
    <property type="entry name" value="MRET"/>
</dbReference>
<dbReference type="InterPro" id="IPR017927">
    <property type="entry name" value="FAD-bd_FR_type"/>
</dbReference>
<dbReference type="PANTHER" id="PTHR47354">
    <property type="entry name" value="NADH OXIDOREDUCTASE HCR"/>
    <property type="match status" value="1"/>
</dbReference>
<dbReference type="CDD" id="cd00207">
    <property type="entry name" value="fer2"/>
    <property type="match status" value="1"/>
</dbReference>
<evidence type="ECO:0000256" key="9">
    <source>
        <dbReference type="SAM" id="MobiDB-lite"/>
    </source>
</evidence>
<evidence type="ECO:0000256" key="4">
    <source>
        <dbReference type="ARBA" id="ARBA00022723"/>
    </source>
</evidence>
<name>A0ABS0XAQ0_9ACTN</name>
<evidence type="ECO:0000313" key="13">
    <source>
        <dbReference type="Proteomes" id="UP000634780"/>
    </source>
</evidence>
<dbReference type="InterPro" id="IPR039261">
    <property type="entry name" value="FNR_nucleotide-bd"/>
</dbReference>